<organism evidence="3 4">
    <name type="scientific">Cylindrobasidium torrendii FP15055 ss-10</name>
    <dbReference type="NCBI Taxonomy" id="1314674"/>
    <lineage>
        <taxon>Eukaryota</taxon>
        <taxon>Fungi</taxon>
        <taxon>Dikarya</taxon>
        <taxon>Basidiomycota</taxon>
        <taxon>Agaricomycotina</taxon>
        <taxon>Agaricomycetes</taxon>
        <taxon>Agaricomycetidae</taxon>
        <taxon>Agaricales</taxon>
        <taxon>Marasmiineae</taxon>
        <taxon>Physalacriaceae</taxon>
        <taxon>Cylindrobasidium</taxon>
    </lineage>
</organism>
<proteinExistence type="inferred from homology"/>
<keyword evidence="2" id="KW-0560">Oxidoreductase</keyword>
<evidence type="ECO:0000313" key="3">
    <source>
        <dbReference type="EMBL" id="KIY70109.1"/>
    </source>
</evidence>
<protein>
    <submittedName>
        <fullName evidence="3">NAD(P)-binding protein</fullName>
    </submittedName>
</protein>
<dbReference type="GO" id="GO:0016491">
    <property type="term" value="F:oxidoreductase activity"/>
    <property type="evidence" value="ECO:0007669"/>
    <property type="project" value="UniProtKB-KW"/>
</dbReference>
<keyword evidence="4" id="KW-1185">Reference proteome</keyword>
<dbReference type="CDD" id="cd05233">
    <property type="entry name" value="SDR_c"/>
    <property type="match status" value="1"/>
</dbReference>
<dbReference type="PANTHER" id="PTHR24321">
    <property type="entry name" value="DEHYDROGENASES, SHORT CHAIN"/>
    <property type="match status" value="1"/>
</dbReference>
<accession>A0A0D7BJ36</accession>
<dbReference type="SUPFAM" id="SSF51735">
    <property type="entry name" value="NAD(P)-binding Rossmann-fold domains"/>
    <property type="match status" value="1"/>
</dbReference>
<dbReference type="InterPro" id="IPR036291">
    <property type="entry name" value="NAD(P)-bd_dom_sf"/>
</dbReference>
<dbReference type="Proteomes" id="UP000054007">
    <property type="component" value="Unassembled WGS sequence"/>
</dbReference>
<dbReference type="EMBL" id="KN880473">
    <property type="protein sequence ID" value="KIY70109.1"/>
    <property type="molecule type" value="Genomic_DNA"/>
</dbReference>
<dbReference type="PRINTS" id="PR00081">
    <property type="entry name" value="GDHRDH"/>
</dbReference>
<evidence type="ECO:0000256" key="1">
    <source>
        <dbReference type="ARBA" id="ARBA00006484"/>
    </source>
</evidence>
<comment type="similarity">
    <text evidence="1">Belongs to the short-chain dehydrogenases/reductases (SDR) family.</text>
</comment>
<sequence length="259" mass="27306">MGKATALSFAEAGVRALVCADINEESAKQTAEEAKGVADNAQFESIAIKVDMSNEEGVKTFVDAAVARFGRIDYCANVAGSFGRERKKFADTPAGEWLGIQNININGVFYLNKYQIKAMEKQERLSTPLTSATRPAERGSIINLSSAAAVIAVPGGAAYTHTKFASNGLTKAAAQDHGHDGIRINAVLPGYTMTPGLATFPGASPEGAQKILDANTLHRFAEPKEIADAIVLLSSPRNSYMIGASILVDGGQTITAENE</sequence>
<name>A0A0D7BJ36_9AGAR</name>
<dbReference type="AlphaFoldDB" id="A0A0D7BJ36"/>
<dbReference type="InterPro" id="IPR002347">
    <property type="entry name" value="SDR_fam"/>
</dbReference>
<gene>
    <name evidence="3" type="ORF">CYLTODRAFT_430107</name>
</gene>
<dbReference type="OrthoDB" id="1933717at2759"/>
<evidence type="ECO:0000313" key="4">
    <source>
        <dbReference type="Proteomes" id="UP000054007"/>
    </source>
</evidence>
<dbReference type="Pfam" id="PF13561">
    <property type="entry name" value="adh_short_C2"/>
    <property type="match status" value="1"/>
</dbReference>
<evidence type="ECO:0000256" key="2">
    <source>
        <dbReference type="ARBA" id="ARBA00023002"/>
    </source>
</evidence>
<dbReference type="PANTHER" id="PTHR24321:SF8">
    <property type="entry name" value="ESTRADIOL 17-BETA-DEHYDROGENASE 8-RELATED"/>
    <property type="match status" value="1"/>
</dbReference>
<reference evidence="3 4" key="1">
    <citation type="journal article" date="2015" name="Fungal Genet. Biol.">
        <title>Evolution of novel wood decay mechanisms in Agaricales revealed by the genome sequences of Fistulina hepatica and Cylindrobasidium torrendii.</title>
        <authorList>
            <person name="Floudas D."/>
            <person name="Held B.W."/>
            <person name="Riley R."/>
            <person name="Nagy L.G."/>
            <person name="Koehler G."/>
            <person name="Ransdell A.S."/>
            <person name="Younus H."/>
            <person name="Chow J."/>
            <person name="Chiniquy J."/>
            <person name="Lipzen A."/>
            <person name="Tritt A."/>
            <person name="Sun H."/>
            <person name="Haridas S."/>
            <person name="LaButti K."/>
            <person name="Ohm R.A."/>
            <person name="Kues U."/>
            <person name="Blanchette R.A."/>
            <person name="Grigoriev I.V."/>
            <person name="Minto R.E."/>
            <person name="Hibbett D.S."/>
        </authorList>
    </citation>
    <scope>NUCLEOTIDE SEQUENCE [LARGE SCALE GENOMIC DNA]</scope>
    <source>
        <strain evidence="3 4">FP15055 ss-10</strain>
    </source>
</reference>
<dbReference type="Gene3D" id="3.40.50.720">
    <property type="entry name" value="NAD(P)-binding Rossmann-like Domain"/>
    <property type="match status" value="1"/>
</dbReference>
<dbReference type="STRING" id="1314674.A0A0D7BJ36"/>